<protein>
    <submittedName>
        <fullName evidence="2">Uncharacterized protein LOC112685296 isoform X1</fullName>
    </submittedName>
</protein>
<dbReference type="GeneID" id="112685296"/>
<reference evidence="2" key="1">
    <citation type="submission" date="2025-08" db="UniProtKB">
        <authorList>
            <consortium name="RefSeq"/>
        </authorList>
    </citation>
    <scope>IDENTIFICATION</scope>
    <source>
        <tissue evidence="2">Whole body</tissue>
    </source>
</reference>
<evidence type="ECO:0000313" key="1">
    <source>
        <dbReference type="Proteomes" id="UP000694846"/>
    </source>
</evidence>
<evidence type="ECO:0000313" key="2">
    <source>
        <dbReference type="RefSeq" id="XP_025412919.1"/>
    </source>
</evidence>
<dbReference type="RefSeq" id="XP_025412919.1">
    <property type="nucleotide sequence ID" value="XM_025557134.1"/>
</dbReference>
<accession>A0A8B8FPQ3</accession>
<dbReference type="Proteomes" id="UP000694846">
    <property type="component" value="Unplaced"/>
</dbReference>
<dbReference type="AlphaFoldDB" id="A0A8B8FPQ3"/>
<keyword evidence="1" id="KW-1185">Reference proteome</keyword>
<proteinExistence type="predicted"/>
<name>A0A8B8FPQ3_9HEMI</name>
<gene>
    <name evidence="2" type="primary">LOC112685296</name>
</gene>
<organism evidence="1 2">
    <name type="scientific">Sipha flava</name>
    <name type="common">yellow sugarcane aphid</name>
    <dbReference type="NCBI Taxonomy" id="143950"/>
    <lineage>
        <taxon>Eukaryota</taxon>
        <taxon>Metazoa</taxon>
        <taxon>Ecdysozoa</taxon>
        <taxon>Arthropoda</taxon>
        <taxon>Hexapoda</taxon>
        <taxon>Insecta</taxon>
        <taxon>Pterygota</taxon>
        <taxon>Neoptera</taxon>
        <taxon>Paraneoptera</taxon>
        <taxon>Hemiptera</taxon>
        <taxon>Sternorrhyncha</taxon>
        <taxon>Aphidomorpha</taxon>
        <taxon>Aphidoidea</taxon>
        <taxon>Aphididae</taxon>
        <taxon>Sipha</taxon>
    </lineage>
</organism>
<sequence>MIQIGNGIPHQILKIILSKPKVNGFGYAKSHCSNPRTTIKIIRLNGTLTIHDHQFRMLFQNAISSLHELFNDLPYMLNTISFQTVLGDNTTSIHVNRHQYVVFVQNYWN</sequence>